<organism evidence="2 3">
    <name type="scientific">Xanthomonas hortorum pv. pelargonii</name>
    <dbReference type="NCBI Taxonomy" id="453602"/>
    <lineage>
        <taxon>Bacteria</taxon>
        <taxon>Pseudomonadati</taxon>
        <taxon>Pseudomonadota</taxon>
        <taxon>Gammaproteobacteria</taxon>
        <taxon>Lysobacterales</taxon>
        <taxon>Lysobacteraceae</taxon>
        <taxon>Xanthomonas</taxon>
    </lineage>
</organism>
<feature type="compositionally biased region" description="Polar residues" evidence="1">
    <location>
        <begin position="66"/>
        <end position="82"/>
    </location>
</feature>
<reference evidence="3" key="1">
    <citation type="journal article" date="2020" name="Syst. Appl. Microbiol.">
        <title>Clarifying the taxonomy of the causal agent of bacterial leaf spot of lettuce through a polyphasic approach reveals that Xanthomonas cynarae Trebaol et al. 2000 emend. Timilsina et al. 2019 is a later heterotypic synonym of Xanthomonas hortorum Vauterin et al. 1995.</title>
        <authorList>
            <person name="Moriniere L."/>
            <person name="Burlet A."/>
            <person name="Rosenthal E.R."/>
            <person name="Nesme X."/>
            <person name="Portier P."/>
            <person name="Bull C.T."/>
            <person name="Lavire C."/>
            <person name="Fischer-Le Saux M."/>
            <person name="Bertolla F."/>
        </authorList>
    </citation>
    <scope>NUCLEOTIDE SEQUENCE [LARGE SCALE GENOMIC DNA]</scope>
    <source>
        <strain evidence="3">CFBP2533</strain>
    </source>
</reference>
<sequence>MGPYAAGMPHKRLQGRTCGVSHAGTRASTLSGQTRETLPTDVSMRCHVATCEATGTRRLAARPADSSDTGGSCYARSTMTTF</sequence>
<accession>A0AAW9ZTM9</accession>
<evidence type="ECO:0000313" key="2">
    <source>
        <dbReference type="EMBL" id="NMI23240.1"/>
    </source>
</evidence>
<protein>
    <submittedName>
        <fullName evidence="2">Uncharacterized protein</fullName>
    </submittedName>
</protein>
<dbReference type="AlphaFoldDB" id="A0AAW9ZTM9"/>
<evidence type="ECO:0000313" key="3">
    <source>
        <dbReference type="Proteomes" id="UP000548771"/>
    </source>
</evidence>
<dbReference type="EMBL" id="SMDX01000021">
    <property type="protein sequence ID" value="NMI23240.1"/>
    <property type="molecule type" value="Genomic_DNA"/>
</dbReference>
<feature type="region of interest" description="Disordered" evidence="1">
    <location>
        <begin position="1"/>
        <end position="24"/>
    </location>
</feature>
<name>A0AAW9ZTM9_9XANT</name>
<feature type="region of interest" description="Disordered" evidence="1">
    <location>
        <begin position="61"/>
        <end position="82"/>
    </location>
</feature>
<comment type="caution">
    <text evidence="2">The sequence shown here is derived from an EMBL/GenBank/DDBJ whole genome shotgun (WGS) entry which is preliminary data.</text>
</comment>
<dbReference type="Proteomes" id="UP000548771">
    <property type="component" value="Unassembled WGS sequence"/>
</dbReference>
<evidence type="ECO:0000256" key="1">
    <source>
        <dbReference type="SAM" id="MobiDB-lite"/>
    </source>
</evidence>
<proteinExistence type="predicted"/>
<gene>
    <name evidence="2" type="ORF">E1J24_15655</name>
</gene>